<dbReference type="SUPFAM" id="SSF52833">
    <property type="entry name" value="Thioredoxin-like"/>
    <property type="match status" value="1"/>
</dbReference>
<dbReference type="InParanoid" id="A0A2P6NX78"/>
<reference evidence="4 5" key="1">
    <citation type="journal article" date="2018" name="Genome Biol. Evol.">
        <title>Multiple Roots of Fruiting Body Formation in Amoebozoa.</title>
        <authorList>
            <person name="Hillmann F."/>
            <person name="Forbes G."/>
            <person name="Novohradska S."/>
            <person name="Ferling I."/>
            <person name="Riege K."/>
            <person name="Groth M."/>
            <person name="Westermann M."/>
            <person name="Marz M."/>
            <person name="Spaller T."/>
            <person name="Winckler T."/>
            <person name="Schaap P."/>
            <person name="Glockner G."/>
        </authorList>
    </citation>
    <scope>NUCLEOTIDE SEQUENCE [LARGE SCALE GENOMIC DNA]</scope>
    <source>
        <strain evidence="4 5">Jena</strain>
    </source>
</reference>
<protein>
    <recommendedName>
        <fullName evidence="3">Ribosomal protein/NADH dehydrogenase domain-containing protein</fullName>
    </recommendedName>
</protein>
<keyword evidence="2" id="KW-0496">Mitochondrion</keyword>
<keyword evidence="5" id="KW-1185">Reference proteome</keyword>
<evidence type="ECO:0000259" key="3">
    <source>
        <dbReference type="SMART" id="SM00916"/>
    </source>
</evidence>
<dbReference type="EMBL" id="MDYQ01000009">
    <property type="protein sequence ID" value="PRP88562.1"/>
    <property type="molecule type" value="Genomic_DNA"/>
</dbReference>
<dbReference type="Gene3D" id="3.40.30.10">
    <property type="entry name" value="Glutaredoxin"/>
    <property type="match status" value="1"/>
</dbReference>
<dbReference type="FunCoup" id="A0A2P6NX78">
    <property type="interactions" value="7"/>
</dbReference>
<evidence type="ECO:0000256" key="2">
    <source>
        <dbReference type="ARBA" id="ARBA00023128"/>
    </source>
</evidence>
<dbReference type="SMART" id="SM00916">
    <property type="entry name" value="L51_S25_CI-B8"/>
    <property type="match status" value="1"/>
</dbReference>
<evidence type="ECO:0000313" key="4">
    <source>
        <dbReference type="EMBL" id="PRP88562.1"/>
    </source>
</evidence>
<feature type="domain" description="Ribosomal protein/NADH dehydrogenase" evidence="3">
    <location>
        <begin position="53"/>
        <end position="125"/>
    </location>
</feature>
<dbReference type="GO" id="GO:0005739">
    <property type="term" value="C:mitochondrion"/>
    <property type="evidence" value="ECO:0007669"/>
    <property type="project" value="UniProtKB-SubCell"/>
</dbReference>
<dbReference type="AlphaFoldDB" id="A0A2P6NX78"/>
<comment type="caution">
    <text evidence="4">The sequence shown here is derived from an EMBL/GenBank/DDBJ whole genome shotgun (WGS) entry which is preliminary data.</text>
</comment>
<gene>
    <name evidence="4" type="ORF">PROFUN_02973</name>
</gene>
<sequence length="129" mass="14783">MVHNARGKLVQFGYIPGVNQSKKPWATLHQTYVKEKNYVYGIKSIDLKISSTQRGNAGARKFYQLEFPPLSYWNPDVRFQYQKLYKIDAPTLTVTMESGKVHEVTVPNLKQKDILAKLLELSQPRGTAQ</sequence>
<dbReference type="Proteomes" id="UP000241769">
    <property type="component" value="Unassembled WGS sequence"/>
</dbReference>
<dbReference type="InterPro" id="IPR007741">
    <property type="entry name" value="Ribosomal_mL43/mS25/NADH_DH"/>
</dbReference>
<dbReference type="InterPro" id="IPR036249">
    <property type="entry name" value="Thioredoxin-like_sf"/>
</dbReference>
<evidence type="ECO:0000256" key="1">
    <source>
        <dbReference type="ARBA" id="ARBA00004173"/>
    </source>
</evidence>
<proteinExistence type="predicted"/>
<organism evidence="4 5">
    <name type="scientific">Planoprotostelium fungivorum</name>
    <dbReference type="NCBI Taxonomy" id="1890364"/>
    <lineage>
        <taxon>Eukaryota</taxon>
        <taxon>Amoebozoa</taxon>
        <taxon>Evosea</taxon>
        <taxon>Variosea</taxon>
        <taxon>Cavosteliida</taxon>
        <taxon>Cavosteliaceae</taxon>
        <taxon>Planoprotostelium</taxon>
    </lineage>
</organism>
<name>A0A2P6NX78_9EUKA</name>
<comment type="subcellular location">
    <subcellularLocation>
        <location evidence="1">Mitochondrion</location>
    </subcellularLocation>
</comment>
<evidence type="ECO:0000313" key="5">
    <source>
        <dbReference type="Proteomes" id="UP000241769"/>
    </source>
</evidence>
<accession>A0A2P6NX78</accession>